<dbReference type="EMBL" id="JAHESE010000043">
    <property type="protein sequence ID" value="MBT1711895.1"/>
    <property type="molecule type" value="Genomic_DNA"/>
</dbReference>
<sequence>MRPNLISVQKSTAIGGWKAFAWLLFILLAHTAHPQAQSPFSGLPFTRNFQPGDYRGGIQNWAIAQNRFGLIYIANNFGLLEFDGDQWQTYGVRNGTKVRSVAIDARGRIYV</sequence>
<evidence type="ECO:0000313" key="2">
    <source>
        <dbReference type="Proteomes" id="UP001319080"/>
    </source>
</evidence>
<evidence type="ECO:0000313" key="1">
    <source>
        <dbReference type="EMBL" id="MBT1711895.1"/>
    </source>
</evidence>
<name>A0AAP2E389_9BACT</name>
<accession>A0AAP2E389</accession>
<proteinExistence type="predicted"/>
<comment type="caution">
    <text evidence="1">The sequence shown here is derived from an EMBL/GenBank/DDBJ whole genome shotgun (WGS) entry which is preliminary data.</text>
</comment>
<dbReference type="AlphaFoldDB" id="A0AAP2E389"/>
<reference evidence="1 2" key="1">
    <citation type="submission" date="2021-05" db="EMBL/GenBank/DDBJ databases">
        <title>A Polyphasic approach of four new species of the genus Ohtaekwangia: Ohtaekwangia histidinii sp. nov., Ohtaekwangia cretensis sp. nov., Ohtaekwangia indiensis sp. nov., Ohtaekwangia reichenbachii sp. nov. from diverse environment.</title>
        <authorList>
            <person name="Octaviana S."/>
        </authorList>
    </citation>
    <scope>NUCLEOTIDE SEQUENCE [LARGE SCALE GENOMIC DNA]</scope>
    <source>
        <strain evidence="1 2">PWU5</strain>
    </source>
</reference>
<organism evidence="1 2">
    <name type="scientific">Dawidia cretensis</name>
    <dbReference type="NCBI Taxonomy" id="2782350"/>
    <lineage>
        <taxon>Bacteria</taxon>
        <taxon>Pseudomonadati</taxon>
        <taxon>Bacteroidota</taxon>
        <taxon>Cytophagia</taxon>
        <taxon>Cytophagales</taxon>
        <taxon>Chryseotaleaceae</taxon>
        <taxon>Dawidia</taxon>
    </lineage>
</organism>
<evidence type="ECO:0008006" key="3">
    <source>
        <dbReference type="Google" id="ProtNLM"/>
    </source>
</evidence>
<gene>
    <name evidence="1" type="ORF">KK062_26875</name>
</gene>
<dbReference type="RefSeq" id="WP_254087464.1">
    <property type="nucleotide sequence ID" value="NZ_JAHESE010000043.1"/>
</dbReference>
<feature type="non-terminal residue" evidence="1">
    <location>
        <position position="111"/>
    </location>
</feature>
<keyword evidence="2" id="KW-1185">Reference proteome</keyword>
<protein>
    <recommendedName>
        <fullName evidence="3">Transcriptional regulator</fullName>
    </recommendedName>
</protein>
<dbReference type="Proteomes" id="UP001319080">
    <property type="component" value="Unassembled WGS sequence"/>
</dbReference>